<keyword evidence="3" id="KW-1185">Reference proteome</keyword>
<proteinExistence type="predicted"/>
<dbReference type="Proteomes" id="UP000000238">
    <property type="component" value="Chromosome"/>
</dbReference>
<feature type="domain" description="Metallo-beta-lactamase" evidence="1">
    <location>
        <begin position="158"/>
        <end position="350"/>
    </location>
</feature>
<dbReference type="SUPFAM" id="SSF56281">
    <property type="entry name" value="Metallo-hydrolase/oxidoreductase"/>
    <property type="match status" value="1"/>
</dbReference>
<dbReference type="PANTHER" id="PTHR15032:SF4">
    <property type="entry name" value="N-ACYL-PHOSPHATIDYLETHANOLAMINE-HYDROLYZING PHOSPHOLIPASE D"/>
    <property type="match status" value="1"/>
</dbReference>
<reference evidence="2 3" key="1">
    <citation type="journal article" date="2005" name="Nucleic Acids Res.">
        <title>Genomic blueprint of Hahella chejuensis, a marine microbe producing an algicidal agent.</title>
        <authorList>
            <person name="Jeong H."/>
            <person name="Yim J.H."/>
            <person name="Lee C."/>
            <person name="Choi S.-H."/>
            <person name="Park Y.K."/>
            <person name="Yoon S.H."/>
            <person name="Hur C.-G."/>
            <person name="Kang H.-Y."/>
            <person name="Kim D."/>
            <person name="Lee H.H."/>
            <person name="Park K.H."/>
            <person name="Park S.-H."/>
            <person name="Park H.-S."/>
            <person name="Lee H.K."/>
            <person name="Oh T.K."/>
            <person name="Kim J.F."/>
        </authorList>
    </citation>
    <scope>NUCLEOTIDE SEQUENCE [LARGE SCALE GENOMIC DNA]</scope>
    <source>
        <strain evidence="2 3">KCTC 2396</strain>
    </source>
</reference>
<evidence type="ECO:0000313" key="3">
    <source>
        <dbReference type="Proteomes" id="UP000000238"/>
    </source>
</evidence>
<dbReference type="GO" id="GO:0016787">
    <property type="term" value="F:hydrolase activity"/>
    <property type="evidence" value="ECO:0007669"/>
    <property type="project" value="UniProtKB-KW"/>
</dbReference>
<dbReference type="InterPro" id="IPR036866">
    <property type="entry name" value="RibonucZ/Hydroxyglut_hydro"/>
</dbReference>
<dbReference type="KEGG" id="hch:HCH_03536"/>
<keyword evidence="2" id="KW-0378">Hydrolase</keyword>
<dbReference type="Pfam" id="PF12706">
    <property type="entry name" value="Lactamase_B_2"/>
    <property type="match status" value="1"/>
</dbReference>
<gene>
    <name evidence="2" type="ordered locus">HCH_03536</name>
</gene>
<dbReference type="eggNOG" id="COG2220">
    <property type="taxonomic scope" value="Bacteria"/>
</dbReference>
<dbReference type="PANTHER" id="PTHR15032">
    <property type="entry name" value="N-ACYL-PHOSPHATIDYLETHANOLAMINE-HYDROLYZING PHOSPHOLIPASE D"/>
    <property type="match status" value="1"/>
</dbReference>
<dbReference type="HOGENOM" id="CLU_020884_0_2_6"/>
<evidence type="ECO:0000259" key="1">
    <source>
        <dbReference type="Pfam" id="PF12706"/>
    </source>
</evidence>
<dbReference type="GO" id="GO:0005737">
    <property type="term" value="C:cytoplasm"/>
    <property type="evidence" value="ECO:0007669"/>
    <property type="project" value="TreeGrafter"/>
</dbReference>
<protein>
    <submittedName>
        <fullName evidence="2">Predicted Zn-dependent Hydrolase of the beta-lactamase fold</fullName>
    </submittedName>
</protein>
<dbReference type="AlphaFoldDB" id="Q2SGE5"/>
<dbReference type="InterPro" id="IPR001279">
    <property type="entry name" value="Metallo-B-lactamas"/>
</dbReference>
<sequence>MNNAEKFTLSSLLLKIYEYTARCSLQTIEQTGWIHIMKKRLLFGLVVITLGALAMQNDDTLATLTGLGAPTSPVASSDAYSDNFHEGKFHNSIPTLANAGMGKMLKSFLFDKSAAARPDKAIPLQPMQSEQLLSEERNAVYRLGHSTVLIRFEGDFWLTDPVFSDRASPVQWAGPKRFHPAPIEMEQLPPIKGVLISHNHYDHLDAGSIKALNSRVEHFYTPLGVGRQLKAWGVPAEKITELDWWSSVQVGPVTLAATPAQHFSGRGLFDGNTTLWASWVMLGAKERLFFSGDSGYFPGFKEIGDKYGPFDLTMIETGAYNHNWPGVHMHPEESIQAHIDLQGKQMMPIHNSTFDLAMHAWYDPLERIAELARERQVTLRTPKIGAPLVLAEPAQQTYWWRELMPANAEATEYADKEPSAQPEFL</sequence>
<dbReference type="EMBL" id="CP000155">
    <property type="protein sequence ID" value="ABC30279.1"/>
    <property type="molecule type" value="Genomic_DNA"/>
</dbReference>
<dbReference type="STRING" id="349521.HCH_03536"/>
<name>Q2SGE5_HAHCH</name>
<accession>Q2SGE5</accession>
<organism evidence="2 3">
    <name type="scientific">Hahella chejuensis (strain KCTC 2396)</name>
    <dbReference type="NCBI Taxonomy" id="349521"/>
    <lineage>
        <taxon>Bacteria</taxon>
        <taxon>Pseudomonadati</taxon>
        <taxon>Pseudomonadota</taxon>
        <taxon>Gammaproteobacteria</taxon>
        <taxon>Oceanospirillales</taxon>
        <taxon>Hahellaceae</taxon>
        <taxon>Hahella</taxon>
    </lineage>
</organism>
<dbReference type="Gene3D" id="3.60.15.10">
    <property type="entry name" value="Ribonuclease Z/Hydroxyacylglutathione hydrolase-like"/>
    <property type="match status" value="1"/>
</dbReference>
<evidence type="ECO:0000313" key="2">
    <source>
        <dbReference type="EMBL" id="ABC30279.1"/>
    </source>
</evidence>